<evidence type="ECO:0000313" key="2">
    <source>
        <dbReference type="EMBL" id="MBO2452389.1"/>
    </source>
</evidence>
<protein>
    <submittedName>
        <fullName evidence="2">Pr6Pr family membrane protein</fullName>
    </submittedName>
</protein>
<organism evidence="2 3">
    <name type="scientific">Actinomadura barringtoniae</name>
    <dbReference type="NCBI Taxonomy" id="1427535"/>
    <lineage>
        <taxon>Bacteria</taxon>
        <taxon>Bacillati</taxon>
        <taxon>Actinomycetota</taxon>
        <taxon>Actinomycetes</taxon>
        <taxon>Streptosporangiales</taxon>
        <taxon>Thermomonosporaceae</taxon>
        <taxon>Actinomadura</taxon>
    </lineage>
</organism>
<comment type="caution">
    <text evidence="2">The sequence shown here is derived from an EMBL/GenBank/DDBJ whole genome shotgun (WGS) entry which is preliminary data.</text>
</comment>
<feature type="transmembrane region" description="Helical" evidence="1">
    <location>
        <begin position="75"/>
        <end position="95"/>
    </location>
</feature>
<dbReference type="InterPro" id="IPR049713">
    <property type="entry name" value="Pr6Pr-like"/>
</dbReference>
<name>A0A939PNK1_9ACTN</name>
<dbReference type="EMBL" id="JAGEOJ010000016">
    <property type="protein sequence ID" value="MBO2452389.1"/>
    <property type="molecule type" value="Genomic_DNA"/>
</dbReference>
<feature type="transmembrane region" description="Helical" evidence="1">
    <location>
        <begin position="130"/>
        <end position="150"/>
    </location>
</feature>
<dbReference type="RefSeq" id="WP_208260385.1">
    <property type="nucleotide sequence ID" value="NZ_JAGEOJ010000016.1"/>
</dbReference>
<keyword evidence="3" id="KW-1185">Reference proteome</keyword>
<proteinExistence type="predicted"/>
<evidence type="ECO:0000256" key="1">
    <source>
        <dbReference type="SAM" id="Phobius"/>
    </source>
</evidence>
<dbReference type="AlphaFoldDB" id="A0A939PNK1"/>
<feature type="transmembrane region" description="Helical" evidence="1">
    <location>
        <begin position="170"/>
        <end position="191"/>
    </location>
</feature>
<reference evidence="2" key="1">
    <citation type="submission" date="2021-03" db="EMBL/GenBank/DDBJ databases">
        <authorList>
            <person name="Kanchanasin P."/>
            <person name="Saeng-In P."/>
            <person name="Phongsopitanun W."/>
            <person name="Yuki M."/>
            <person name="Kudo T."/>
            <person name="Ohkuma M."/>
            <person name="Tanasupawat S."/>
        </authorList>
    </citation>
    <scope>NUCLEOTIDE SEQUENCE</scope>
    <source>
        <strain evidence="2">GKU 128</strain>
    </source>
</reference>
<gene>
    <name evidence="2" type="ORF">J4573_35230</name>
</gene>
<dbReference type="Proteomes" id="UP000669179">
    <property type="component" value="Unassembled WGS sequence"/>
</dbReference>
<dbReference type="NCBIfam" id="NF038065">
    <property type="entry name" value="Pr6Pr"/>
    <property type="match status" value="1"/>
</dbReference>
<keyword evidence="1" id="KW-1133">Transmembrane helix</keyword>
<accession>A0A939PNK1</accession>
<evidence type="ECO:0000313" key="3">
    <source>
        <dbReference type="Proteomes" id="UP000669179"/>
    </source>
</evidence>
<keyword evidence="1" id="KW-0472">Membrane</keyword>
<sequence>MNPARVPAALGRAGFGLLALASVATCLAARRSCSDVVDFFSYFTFLSNLLGGLVLIASTVPGLRGRRWLESARGAAALYLVITGLVYALVLGGAATHWTGWVQHRIMPVAAPLDWLLFAPAVRLPTWRTLGVWLVFPITYLGYTLVHGALTDWYPYPFLDPARHGWRVVTIYAIGIAAYFVVIATILLVWADLNDRFRTRTTRPRRQVAWSPETSKAYEQA</sequence>
<keyword evidence="1" id="KW-0812">Transmembrane</keyword>
<feature type="transmembrane region" description="Helical" evidence="1">
    <location>
        <begin position="39"/>
        <end position="63"/>
    </location>
</feature>